<dbReference type="PANTHER" id="PTHR34315">
    <property type="match status" value="1"/>
</dbReference>
<dbReference type="OrthoDB" id="121380at2759"/>
<evidence type="ECO:0000256" key="1">
    <source>
        <dbReference type="SAM" id="MobiDB-lite"/>
    </source>
</evidence>
<feature type="compositionally biased region" description="Gly residues" evidence="1">
    <location>
        <begin position="366"/>
        <end position="381"/>
    </location>
</feature>
<dbReference type="Proteomes" id="UP000799776">
    <property type="component" value="Unassembled WGS sequence"/>
</dbReference>
<comment type="caution">
    <text evidence="3">The sequence shown here is derived from an EMBL/GenBank/DDBJ whole genome shotgun (WGS) entry which is preliminary data.</text>
</comment>
<feature type="region of interest" description="Disordered" evidence="1">
    <location>
        <begin position="360"/>
        <end position="394"/>
    </location>
</feature>
<dbReference type="GO" id="GO:0016702">
    <property type="term" value="F:oxidoreductase activity, acting on single donors with incorporation of molecular oxygen, incorporation of two atoms of oxygen"/>
    <property type="evidence" value="ECO:0007669"/>
    <property type="project" value="InterPro"/>
</dbReference>
<dbReference type="EMBL" id="ML978711">
    <property type="protein sequence ID" value="KAF2092201.1"/>
    <property type="molecule type" value="Genomic_DNA"/>
</dbReference>
<dbReference type="PANTHER" id="PTHR34315:SF2">
    <property type="entry name" value="ANCHORED DIOXYGENASE, PUTATIVE (AFU_ORTHOLOGUE AFUA_3G01800)-RELATED"/>
    <property type="match status" value="1"/>
</dbReference>
<dbReference type="InterPro" id="IPR000627">
    <property type="entry name" value="Intradiol_dOase_C"/>
</dbReference>
<dbReference type="Gene3D" id="2.60.130.10">
    <property type="entry name" value="Aromatic compound dioxygenase"/>
    <property type="match status" value="1"/>
</dbReference>
<dbReference type="InterPro" id="IPR015889">
    <property type="entry name" value="Intradiol_dOase_core"/>
</dbReference>
<accession>A0A9P4LZ26</accession>
<dbReference type="AlphaFoldDB" id="A0A9P4LZ26"/>
<sequence length="394" mass="42694">MVYFPKIAGAVAAAALSASVIAHPGEHHDHDEVKRTIAARDHHAANAKRSLDACSNSLKHRELAARNVARRSQLVKDLRQKRGITAKPKKFRRDLATLEEYEVVNHNMTGMYNYSASTPESIIFGANTSCILTPEVTDGPYYVVGETIRKNVKEDKYSDGVDMYLEAQYIDIETCEPVPSIWVDIWNANATGVYSGISISGNYAADGYNSTYLRGIQPTDQDGVVAFETIFPGHYDGRATHTHLLAHMNTSVYANNTITSDGNVTHIGQLFYNEVLRSEVEAVYPYNTNTQAVTSNADDMWDIVQAGTTYDPFPEYMYLGDSVADGLLAWIQIGVNTSANYIDDEYYSIAAYYQADGGHENEDSSFGGGSGGGSGAGGNMTGGAMPSGTPAASA</sequence>
<name>A0A9P4LZ26_9PEZI</name>
<dbReference type="CDD" id="cd03457">
    <property type="entry name" value="intradiol_dioxygenase_like"/>
    <property type="match status" value="1"/>
</dbReference>
<dbReference type="SUPFAM" id="SSF49482">
    <property type="entry name" value="Aromatic compound dioxygenase"/>
    <property type="match status" value="1"/>
</dbReference>
<reference evidence="3" key="1">
    <citation type="journal article" date="2020" name="Stud. Mycol.">
        <title>101 Dothideomycetes genomes: a test case for predicting lifestyles and emergence of pathogens.</title>
        <authorList>
            <person name="Haridas S."/>
            <person name="Albert R."/>
            <person name="Binder M."/>
            <person name="Bloem J."/>
            <person name="Labutti K."/>
            <person name="Salamov A."/>
            <person name="Andreopoulos B."/>
            <person name="Baker S."/>
            <person name="Barry K."/>
            <person name="Bills G."/>
            <person name="Bluhm B."/>
            <person name="Cannon C."/>
            <person name="Castanera R."/>
            <person name="Culley D."/>
            <person name="Daum C."/>
            <person name="Ezra D."/>
            <person name="Gonzalez J."/>
            <person name="Henrissat B."/>
            <person name="Kuo A."/>
            <person name="Liang C."/>
            <person name="Lipzen A."/>
            <person name="Lutzoni F."/>
            <person name="Magnuson J."/>
            <person name="Mondo S."/>
            <person name="Nolan M."/>
            <person name="Ohm R."/>
            <person name="Pangilinan J."/>
            <person name="Park H.-J."/>
            <person name="Ramirez L."/>
            <person name="Alfaro M."/>
            <person name="Sun H."/>
            <person name="Tritt A."/>
            <person name="Yoshinaga Y."/>
            <person name="Zwiers L.-H."/>
            <person name="Turgeon B."/>
            <person name="Goodwin S."/>
            <person name="Spatafora J."/>
            <person name="Crous P."/>
            <person name="Grigoriev I."/>
        </authorList>
    </citation>
    <scope>NUCLEOTIDE SEQUENCE</scope>
    <source>
        <strain evidence="3">CBS 121410</strain>
    </source>
</reference>
<keyword evidence="3" id="KW-0560">Oxidoreductase</keyword>
<keyword evidence="4" id="KW-1185">Reference proteome</keyword>
<dbReference type="Pfam" id="PF00775">
    <property type="entry name" value="Dioxygenase_C"/>
    <property type="match status" value="1"/>
</dbReference>
<evidence type="ECO:0000313" key="4">
    <source>
        <dbReference type="Proteomes" id="UP000799776"/>
    </source>
</evidence>
<keyword evidence="3" id="KW-0223">Dioxygenase</keyword>
<proteinExistence type="predicted"/>
<dbReference type="GO" id="GO:0008199">
    <property type="term" value="F:ferric iron binding"/>
    <property type="evidence" value="ECO:0007669"/>
    <property type="project" value="InterPro"/>
</dbReference>
<feature type="domain" description="Intradiol ring-cleavage dioxygenases" evidence="2">
    <location>
        <begin position="138"/>
        <end position="239"/>
    </location>
</feature>
<protein>
    <submittedName>
        <fullName evidence="3">Aromatic compound dioxygenase</fullName>
    </submittedName>
</protein>
<organism evidence="3 4">
    <name type="scientific">Saccharata proteae CBS 121410</name>
    <dbReference type="NCBI Taxonomy" id="1314787"/>
    <lineage>
        <taxon>Eukaryota</taxon>
        <taxon>Fungi</taxon>
        <taxon>Dikarya</taxon>
        <taxon>Ascomycota</taxon>
        <taxon>Pezizomycotina</taxon>
        <taxon>Dothideomycetes</taxon>
        <taxon>Dothideomycetes incertae sedis</taxon>
        <taxon>Botryosphaeriales</taxon>
        <taxon>Saccharataceae</taxon>
        <taxon>Saccharata</taxon>
    </lineage>
</organism>
<evidence type="ECO:0000313" key="3">
    <source>
        <dbReference type="EMBL" id="KAF2092201.1"/>
    </source>
</evidence>
<gene>
    <name evidence="3" type="ORF">K490DRAFT_61643</name>
</gene>
<evidence type="ECO:0000259" key="2">
    <source>
        <dbReference type="Pfam" id="PF00775"/>
    </source>
</evidence>